<evidence type="ECO:0000313" key="3">
    <source>
        <dbReference type="Proteomes" id="UP000218231"/>
    </source>
</evidence>
<evidence type="ECO:0000256" key="1">
    <source>
        <dbReference type="SAM" id="SignalP"/>
    </source>
</evidence>
<dbReference type="AlphaFoldDB" id="A0A2A2KNA1"/>
<name>A0A2A2KNA1_9BILA</name>
<dbReference type="Proteomes" id="UP000218231">
    <property type="component" value="Unassembled WGS sequence"/>
</dbReference>
<reference evidence="2 3" key="1">
    <citation type="journal article" date="2017" name="Curr. Biol.">
        <title>Genome architecture and evolution of a unichromosomal asexual nematode.</title>
        <authorList>
            <person name="Fradin H."/>
            <person name="Zegar C."/>
            <person name="Gutwein M."/>
            <person name="Lucas J."/>
            <person name="Kovtun M."/>
            <person name="Corcoran D."/>
            <person name="Baugh L.R."/>
            <person name="Kiontke K."/>
            <person name="Gunsalus K."/>
            <person name="Fitch D.H."/>
            <person name="Piano F."/>
        </authorList>
    </citation>
    <scope>NUCLEOTIDE SEQUENCE [LARGE SCALE GENOMIC DNA]</scope>
    <source>
        <strain evidence="2">PF1309</strain>
    </source>
</reference>
<keyword evidence="1" id="KW-0732">Signal</keyword>
<evidence type="ECO:0000313" key="2">
    <source>
        <dbReference type="EMBL" id="PAV75303.1"/>
    </source>
</evidence>
<feature type="signal peptide" evidence="1">
    <location>
        <begin position="1"/>
        <end position="24"/>
    </location>
</feature>
<feature type="chain" id="PRO_5012991244" evidence="1">
    <location>
        <begin position="25"/>
        <end position="79"/>
    </location>
</feature>
<keyword evidence="3" id="KW-1185">Reference proteome</keyword>
<proteinExistence type="predicted"/>
<organism evidence="2 3">
    <name type="scientific">Diploscapter pachys</name>
    <dbReference type="NCBI Taxonomy" id="2018661"/>
    <lineage>
        <taxon>Eukaryota</taxon>
        <taxon>Metazoa</taxon>
        <taxon>Ecdysozoa</taxon>
        <taxon>Nematoda</taxon>
        <taxon>Chromadorea</taxon>
        <taxon>Rhabditida</taxon>
        <taxon>Rhabditina</taxon>
        <taxon>Rhabditomorpha</taxon>
        <taxon>Rhabditoidea</taxon>
        <taxon>Rhabditidae</taxon>
        <taxon>Diploscapter</taxon>
    </lineage>
</organism>
<accession>A0A2A2KNA1</accession>
<gene>
    <name evidence="2" type="ORF">WR25_18475</name>
</gene>
<protein>
    <submittedName>
        <fullName evidence="2">Uncharacterized protein</fullName>
    </submittedName>
</protein>
<comment type="caution">
    <text evidence="2">The sequence shown here is derived from an EMBL/GenBank/DDBJ whole genome shotgun (WGS) entry which is preliminary data.</text>
</comment>
<dbReference type="EMBL" id="LIAE01008136">
    <property type="protein sequence ID" value="PAV75303.1"/>
    <property type="molecule type" value="Genomic_DNA"/>
</dbReference>
<sequence>MAQKMIMVLLLLVAVGIMVSVVDAESVMPCLYFTSLWTTMQIQCVSLQKLLPNRPSCTVSRLLIQRGHVLTNGDEKNDC</sequence>